<dbReference type="Proteomes" id="UP000886595">
    <property type="component" value="Unassembled WGS sequence"/>
</dbReference>
<feature type="compositionally biased region" description="Low complexity" evidence="1">
    <location>
        <begin position="69"/>
        <end position="81"/>
    </location>
</feature>
<protein>
    <submittedName>
        <fullName evidence="2">Uncharacterized protein</fullName>
    </submittedName>
</protein>
<feature type="region of interest" description="Disordered" evidence="1">
    <location>
        <begin position="1"/>
        <end position="32"/>
    </location>
</feature>
<dbReference type="EMBL" id="JAAMPC010000003">
    <property type="protein sequence ID" value="KAG2318679.1"/>
    <property type="molecule type" value="Genomic_DNA"/>
</dbReference>
<sequence length="118" mass="13039">MEKGNGQSSKGKEPTSSKAKDEMAKFESLHDVKVTQTPDIELELNTQDTFVKGFDPSHTSMEDDLDEWLTPPTLLRTTKTPSPRPQKVIKKNKIPSLLDSDDECPGKDDPDAVGSLLI</sequence>
<evidence type="ECO:0000313" key="2">
    <source>
        <dbReference type="EMBL" id="KAG2318679.1"/>
    </source>
</evidence>
<reference evidence="2 3" key="1">
    <citation type="submission" date="2020-02" db="EMBL/GenBank/DDBJ databases">
        <authorList>
            <person name="Ma Q."/>
            <person name="Huang Y."/>
            <person name="Song X."/>
            <person name="Pei D."/>
        </authorList>
    </citation>
    <scope>NUCLEOTIDE SEQUENCE [LARGE SCALE GENOMIC DNA]</scope>
    <source>
        <strain evidence="2">Sxm20200214</strain>
        <tissue evidence="2">Leaf</tissue>
    </source>
</reference>
<gene>
    <name evidence="2" type="ORF">Bca52824_011892</name>
</gene>
<dbReference type="AlphaFoldDB" id="A0A8X7VW57"/>
<comment type="caution">
    <text evidence="2">The sequence shown here is derived from an EMBL/GenBank/DDBJ whole genome shotgun (WGS) entry which is preliminary data.</text>
</comment>
<keyword evidence="3" id="KW-1185">Reference proteome</keyword>
<feature type="region of interest" description="Disordered" evidence="1">
    <location>
        <begin position="53"/>
        <end position="118"/>
    </location>
</feature>
<evidence type="ECO:0000256" key="1">
    <source>
        <dbReference type="SAM" id="MobiDB-lite"/>
    </source>
</evidence>
<organism evidence="2 3">
    <name type="scientific">Brassica carinata</name>
    <name type="common">Ethiopian mustard</name>
    <name type="synonym">Abyssinian cabbage</name>
    <dbReference type="NCBI Taxonomy" id="52824"/>
    <lineage>
        <taxon>Eukaryota</taxon>
        <taxon>Viridiplantae</taxon>
        <taxon>Streptophyta</taxon>
        <taxon>Embryophyta</taxon>
        <taxon>Tracheophyta</taxon>
        <taxon>Spermatophyta</taxon>
        <taxon>Magnoliopsida</taxon>
        <taxon>eudicotyledons</taxon>
        <taxon>Gunneridae</taxon>
        <taxon>Pentapetalae</taxon>
        <taxon>rosids</taxon>
        <taxon>malvids</taxon>
        <taxon>Brassicales</taxon>
        <taxon>Brassicaceae</taxon>
        <taxon>Brassiceae</taxon>
        <taxon>Brassica</taxon>
    </lineage>
</organism>
<name>A0A8X7VW57_BRACI</name>
<evidence type="ECO:0000313" key="3">
    <source>
        <dbReference type="Proteomes" id="UP000886595"/>
    </source>
</evidence>
<accession>A0A8X7VW57</accession>
<feature type="compositionally biased region" description="Basic and acidic residues" evidence="1">
    <location>
        <begin position="10"/>
        <end position="32"/>
    </location>
</feature>
<proteinExistence type="predicted"/>